<organism evidence="1 2">
    <name type="scientific">Williamsia limnetica</name>
    <dbReference type="NCBI Taxonomy" id="882452"/>
    <lineage>
        <taxon>Bacteria</taxon>
        <taxon>Bacillati</taxon>
        <taxon>Actinomycetota</taxon>
        <taxon>Actinomycetes</taxon>
        <taxon>Mycobacteriales</taxon>
        <taxon>Nocardiaceae</taxon>
        <taxon>Williamsia</taxon>
    </lineage>
</organism>
<gene>
    <name evidence="1" type="ORF">DFR67_12151</name>
</gene>
<reference evidence="1 2" key="1">
    <citation type="submission" date="2018-06" db="EMBL/GenBank/DDBJ databases">
        <title>Genomic Encyclopedia of Type Strains, Phase IV (KMG-IV): sequencing the most valuable type-strain genomes for metagenomic binning, comparative biology and taxonomic classification.</title>
        <authorList>
            <person name="Goeker M."/>
        </authorList>
    </citation>
    <scope>NUCLEOTIDE SEQUENCE [LARGE SCALE GENOMIC DNA]</scope>
    <source>
        <strain evidence="1 2">DSM 45521</strain>
    </source>
</reference>
<name>A0A318RTT4_WILLI</name>
<evidence type="ECO:0000313" key="1">
    <source>
        <dbReference type="EMBL" id="PYE12621.1"/>
    </source>
</evidence>
<evidence type="ECO:0000313" key="2">
    <source>
        <dbReference type="Proteomes" id="UP000247591"/>
    </source>
</evidence>
<dbReference type="AlphaFoldDB" id="A0A318RTT4"/>
<dbReference type="Proteomes" id="UP000247591">
    <property type="component" value="Unassembled WGS sequence"/>
</dbReference>
<keyword evidence="2" id="KW-1185">Reference proteome</keyword>
<protein>
    <submittedName>
        <fullName evidence="1">Uncharacterized protein</fullName>
    </submittedName>
</protein>
<sequence length="532" mass="55514">MNPMPLSRRRRRGAMKVVVVLVVVALSSTVGLVANRLLVDAVGGATSATASVEKFFDALEDKDWTDLGLSLAPDETSQIAVLLKQAAELQESIGGSTDSVTDHLEGVSIDVSDLSLSSDDVAQDLTKVVIERATIVMEIDEKATEALADLIPDAGTEDLGGIAVTVSIDGPEVSYDYRGGSDGDSGRETVVINGDSQPPFLMSVRRDGGWFVSPAFTIAQYLAEEAGWDAADSGGSDVTFDSPEEAAAGFVEGLAETIVTADIGHVADAMGGVEARLLRTYAAGINAELKSDPDLGLGTDIQVTVRDTDFDVTPGEDGQARITIAGIGLELGSDGRRATIDFDGECVRLVADDEPDEGACISDGGEFASRLYRALGHLVAVPQDGGWKVSPVATYFDWLGIAARELSGFDPDVLAAIVQMDFSRLAASEPVGSIGVSDEITVEIAPASKAIYAGVSVLEVEPSTKLVDYSCTSDNAPYFCEVIVIDAQGGRIEKESNRDADAGYESGYAVTESTRLLVAGVAGTVVVESAPG</sequence>
<dbReference type="EMBL" id="QJSP01000021">
    <property type="protein sequence ID" value="PYE12621.1"/>
    <property type="molecule type" value="Genomic_DNA"/>
</dbReference>
<dbReference type="OrthoDB" id="3787329at2"/>
<dbReference type="RefSeq" id="WP_110472399.1">
    <property type="nucleotide sequence ID" value="NZ_QJSP01000021.1"/>
</dbReference>
<proteinExistence type="predicted"/>
<accession>A0A318RTT4</accession>
<comment type="caution">
    <text evidence="1">The sequence shown here is derived from an EMBL/GenBank/DDBJ whole genome shotgun (WGS) entry which is preliminary data.</text>
</comment>